<reference evidence="2 3" key="1">
    <citation type="submission" date="2019-02" db="EMBL/GenBank/DDBJ databases">
        <title>Emended description of the genus Rhodopseudomonas and description of Rhodopseudomonas albus sp. nov., a non-phototrophic, heavy-metal-tolerant bacterium isolated from garden soil.</title>
        <authorList>
            <person name="Bao Z."/>
            <person name="Cao W.W."/>
            <person name="Sato Y."/>
            <person name="Nishizawa T."/>
            <person name="Zhao J."/>
            <person name="Guo Y."/>
            <person name="Ohta H."/>
        </authorList>
    </citation>
    <scope>NUCLEOTIDE SEQUENCE [LARGE SCALE GENOMIC DNA]</scope>
    <source>
        <strain evidence="2 3">SK50-23</strain>
    </source>
</reference>
<protein>
    <submittedName>
        <fullName evidence="2">Type II toxin-antitoxin system RelE/ParE family toxin</fullName>
    </submittedName>
</protein>
<keyword evidence="3" id="KW-1185">Reference proteome</keyword>
<dbReference type="SUPFAM" id="SSF143011">
    <property type="entry name" value="RelE-like"/>
    <property type="match status" value="1"/>
</dbReference>
<dbReference type="EMBL" id="CP036498">
    <property type="protein sequence ID" value="QUS37633.1"/>
    <property type="molecule type" value="Genomic_DNA"/>
</dbReference>
<name>A0ABX8A2H1_9BRAD</name>
<dbReference type="RefSeq" id="WP_211911121.1">
    <property type="nucleotide sequence ID" value="NZ_CP036498.1"/>
</dbReference>
<proteinExistence type="predicted"/>
<keyword evidence="1" id="KW-1277">Toxin-antitoxin system</keyword>
<evidence type="ECO:0000313" key="2">
    <source>
        <dbReference type="EMBL" id="QUS37633.1"/>
    </source>
</evidence>
<dbReference type="InterPro" id="IPR007712">
    <property type="entry name" value="RelE/ParE_toxin"/>
</dbReference>
<gene>
    <name evidence="2" type="ORF">RPMA_01190</name>
</gene>
<dbReference type="Gene3D" id="3.30.2310.20">
    <property type="entry name" value="RelE-like"/>
    <property type="match status" value="1"/>
</dbReference>
<dbReference type="Proteomes" id="UP000682843">
    <property type="component" value="Chromosome"/>
</dbReference>
<evidence type="ECO:0000256" key="1">
    <source>
        <dbReference type="ARBA" id="ARBA00022649"/>
    </source>
</evidence>
<sequence length="80" mass="9354">MKQIVFTPASQRQWLRLSPDTRSRIDGRLNEFASTGHGDVKRLKGRDGARLRIGDWRVIFYEEQNTIIIVAVGHRRDIYD</sequence>
<accession>A0ABX8A2H1</accession>
<organism evidence="2 3">
    <name type="scientific">Tardiphaga alba</name>
    <dbReference type="NCBI Taxonomy" id="340268"/>
    <lineage>
        <taxon>Bacteria</taxon>
        <taxon>Pseudomonadati</taxon>
        <taxon>Pseudomonadota</taxon>
        <taxon>Alphaproteobacteria</taxon>
        <taxon>Hyphomicrobiales</taxon>
        <taxon>Nitrobacteraceae</taxon>
        <taxon>Tardiphaga</taxon>
    </lineage>
</organism>
<dbReference type="Pfam" id="PF05016">
    <property type="entry name" value="ParE_toxin"/>
    <property type="match status" value="1"/>
</dbReference>
<evidence type="ECO:0000313" key="3">
    <source>
        <dbReference type="Proteomes" id="UP000682843"/>
    </source>
</evidence>
<dbReference type="InterPro" id="IPR035093">
    <property type="entry name" value="RelE/ParE_toxin_dom_sf"/>
</dbReference>